<dbReference type="Gene3D" id="3.10.450.50">
    <property type="match status" value="1"/>
</dbReference>
<feature type="domain" description="YchJ-like middle NTF2-like" evidence="1">
    <location>
        <begin position="1"/>
        <end position="90"/>
    </location>
</feature>
<evidence type="ECO:0000259" key="1">
    <source>
        <dbReference type="Pfam" id="PF17775"/>
    </source>
</evidence>
<accession>A0ABP9TGQ7</accession>
<dbReference type="InterPro" id="IPR048469">
    <property type="entry name" value="YchJ-like_M"/>
</dbReference>
<reference evidence="3" key="1">
    <citation type="journal article" date="2019" name="Int. J. Syst. Evol. Microbiol.">
        <title>The Global Catalogue of Microorganisms (GCM) 10K type strain sequencing project: providing services to taxonomists for standard genome sequencing and annotation.</title>
        <authorList>
            <consortium name="The Broad Institute Genomics Platform"/>
            <consortium name="The Broad Institute Genome Sequencing Center for Infectious Disease"/>
            <person name="Wu L."/>
            <person name="Ma J."/>
        </authorList>
    </citation>
    <scope>NUCLEOTIDE SEQUENCE [LARGE SCALE GENOMIC DNA]</scope>
    <source>
        <strain evidence="3">JCM 18952</strain>
    </source>
</reference>
<dbReference type="EMBL" id="BAABLK010000006">
    <property type="protein sequence ID" value="GAA5225767.1"/>
    <property type="molecule type" value="Genomic_DNA"/>
</dbReference>
<comment type="caution">
    <text evidence="2">The sequence shown here is derived from an EMBL/GenBank/DDBJ whole genome shotgun (WGS) entry which is preliminary data.</text>
</comment>
<sequence length="92" mass="10801">MRSRFSAFAMHLPDYLLASWHPQTRPVELALDDAVVWRNLEIIRTVAGGPFDMTGIVEFEARYRLLGHSETQHEVSRFQRTDGRWYYLDSTD</sequence>
<evidence type="ECO:0000313" key="3">
    <source>
        <dbReference type="Proteomes" id="UP001501257"/>
    </source>
</evidence>
<name>A0ABP9TGQ7_9MICC</name>
<evidence type="ECO:0000313" key="2">
    <source>
        <dbReference type="EMBL" id="GAA5225767.1"/>
    </source>
</evidence>
<proteinExistence type="predicted"/>
<protein>
    <recommendedName>
        <fullName evidence="1">YchJ-like middle NTF2-like domain-containing protein</fullName>
    </recommendedName>
</protein>
<dbReference type="SUPFAM" id="SSF54427">
    <property type="entry name" value="NTF2-like"/>
    <property type="match status" value="1"/>
</dbReference>
<keyword evidence="3" id="KW-1185">Reference proteome</keyword>
<dbReference type="Pfam" id="PF17775">
    <property type="entry name" value="YchJ_M-like"/>
    <property type="match status" value="1"/>
</dbReference>
<organism evidence="2 3">
    <name type="scientific">Paeniglutamicibacter antarcticus</name>
    <dbReference type="NCBI Taxonomy" id="494023"/>
    <lineage>
        <taxon>Bacteria</taxon>
        <taxon>Bacillati</taxon>
        <taxon>Actinomycetota</taxon>
        <taxon>Actinomycetes</taxon>
        <taxon>Micrococcales</taxon>
        <taxon>Micrococcaceae</taxon>
        <taxon>Paeniglutamicibacter</taxon>
    </lineage>
</organism>
<gene>
    <name evidence="2" type="ORF">GCM10025778_02970</name>
</gene>
<dbReference type="InterPro" id="IPR032710">
    <property type="entry name" value="NTF2-like_dom_sf"/>
</dbReference>
<dbReference type="Proteomes" id="UP001501257">
    <property type="component" value="Unassembled WGS sequence"/>
</dbReference>